<dbReference type="GO" id="GO:0000027">
    <property type="term" value="P:ribosomal large subunit assembly"/>
    <property type="evidence" value="ECO:0007669"/>
    <property type="project" value="TreeGrafter"/>
</dbReference>
<dbReference type="EMBL" id="HBEN01014030">
    <property type="protein sequence ID" value="CAD8450485.1"/>
    <property type="molecule type" value="Transcribed_RNA"/>
</dbReference>
<feature type="repeat" description="WD" evidence="6">
    <location>
        <begin position="467"/>
        <end position="500"/>
    </location>
</feature>
<dbReference type="SMART" id="SM00320">
    <property type="entry name" value="WD40"/>
    <property type="match status" value="8"/>
</dbReference>
<keyword evidence="3" id="KW-0677">Repeat</keyword>
<feature type="repeat" description="WD" evidence="6">
    <location>
        <begin position="212"/>
        <end position="249"/>
    </location>
</feature>
<feature type="repeat" description="WD" evidence="6">
    <location>
        <begin position="425"/>
        <end position="466"/>
    </location>
</feature>
<proteinExistence type="inferred from homology"/>
<dbReference type="Pfam" id="PF00400">
    <property type="entry name" value="WD40"/>
    <property type="match status" value="7"/>
</dbReference>
<dbReference type="InterPro" id="IPR012972">
    <property type="entry name" value="NLE"/>
</dbReference>
<evidence type="ECO:0000256" key="6">
    <source>
        <dbReference type="PROSITE-ProRule" id="PRU00221"/>
    </source>
</evidence>
<feature type="repeat" description="WD" evidence="6">
    <location>
        <begin position="127"/>
        <end position="168"/>
    </location>
</feature>
<keyword evidence="2 6" id="KW-0853">WD repeat</keyword>
<dbReference type="PROSITE" id="PS50082">
    <property type="entry name" value="WD_REPEATS_2"/>
    <property type="match status" value="7"/>
</dbReference>
<feature type="domain" description="NLE" evidence="8">
    <location>
        <begin position="35"/>
        <end position="94"/>
    </location>
</feature>
<keyword evidence="4" id="KW-0539">Nucleus</keyword>
<feature type="repeat" description="WD" evidence="6">
    <location>
        <begin position="383"/>
        <end position="424"/>
    </location>
</feature>
<gene>
    <name evidence="9" type="ORF">MSP1401_LOCUS11686</name>
</gene>
<protein>
    <recommendedName>
        <fullName evidence="8">NLE domain-containing protein</fullName>
    </recommendedName>
</protein>
<dbReference type="PANTHER" id="PTHR19848">
    <property type="entry name" value="WD40 REPEAT PROTEIN"/>
    <property type="match status" value="1"/>
</dbReference>
<dbReference type="FunFam" id="2.130.10.10:FF:000092">
    <property type="entry name" value="notchless protein homolog"/>
    <property type="match status" value="1"/>
</dbReference>
<accession>A0A7S0H1P7</accession>
<evidence type="ECO:0000313" key="9">
    <source>
        <dbReference type="EMBL" id="CAD8450485.1"/>
    </source>
</evidence>
<evidence type="ECO:0000256" key="4">
    <source>
        <dbReference type="ARBA" id="ARBA00023242"/>
    </source>
</evidence>
<name>A0A7S0H1P7_MICPS</name>
<evidence type="ECO:0000256" key="2">
    <source>
        <dbReference type="ARBA" id="ARBA00022574"/>
    </source>
</evidence>
<dbReference type="InterPro" id="IPR036322">
    <property type="entry name" value="WD40_repeat_dom_sf"/>
</dbReference>
<evidence type="ECO:0000259" key="8">
    <source>
        <dbReference type="Pfam" id="PF08154"/>
    </source>
</evidence>
<comment type="similarity">
    <text evidence="5">Belongs to the NLE1/RSA4 family.</text>
</comment>
<dbReference type="InterPro" id="IPR001680">
    <property type="entry name" value="WD40_rpt"/>
</dbReference>
<organism evidence="9">
    <name type="scientific">Micromonas pusilla</name>
    <name type="common">Picoplanktonic green alga</name>
    <name type="synonym">Chromulina pusilla</name>
    <dbReference type="NCBI Taxonomy" id="38833"/>
    <lineage>
        <taxon>Eukaryota</taxon>
        <taxon>Viridiplantae</taxon>
        <taxon>Chlorophyta</taxon>
        <taxon>Mamiellophyceae</taxon>
        <taxon>Mamiellales</taxon>
        <taxon>Mamiellaceae</taxon>
        <taxon>Micromonas</taxon>
    </lineage>
</organism>
<dbReference type="PRINTS" id="PR00320">
    <property type="entry name" value="GPROTEINBRPT"/>
</dbReference>
<evidence type="ECO:0000256" key="5">
    <source>
        <dbReference type="ARBA" id="ARBA00061016"/>
    </source>
</evidence>
<feature type="repeat" description="WD" evidence="6">
    <location>
        <begin position="259"/>
        <end position="290"/>
    </location>
</feature>
<dbReference type="InterPro" id="IPR015943">
    <property type="entry name" value="WD40/YVTN_repeat-like_dom_sf"/>
</dbReference>
<dbReference type="PROSITE" id="PS50294">
    <property type="entry name" value="WD_REPEATS_REGION"/>
    <property type="match status" value="7"/>
</dbReference>
<evidence type="ECO:0000256" key="7">
    <source>
        <dbReference type="SAM" id="MobiDB-lite"/>
    </source>
</evidence>
<evidence type="ECO:0000256" key="3">
    <source>
        <dbReference type="ARBA" id="ARBA00022737"/>
    </source>
</evidence>
<dbReference type="AlphaFoldDB" id="A0A7S0H1P7"/>
<dbReference type="PANTHER" id="PTHR19848:SF0">
    <property type="entry name" value="NOTCHLESS PROTEIN HOMOLOG 1"/>
    <property type="match status" value="1"/>
</dbReference>
<sequence>MATLYVPDRAKKRKLAEEAKLTAPSGGGDNRVNIIAQLEDAEGNPTGPQLDLPHDADPKQLEELLNALLENEDKVPFAFYADDAEVTGQLGEHLRARAASVEHVLRIVYQPQALFRVKPVTRCSSAIPGHAEAVLSCQFSPDGKHLASGSGDTTVRLWNHETQAPKFTCKGHTNWVLCIAWSPDGRVVASGGMDKDVRLWDPATGAAVGGAMRGHKKHVTALAWEPAHVRYPPVRLASASGDGTVRIWNTVHRNCEVALTAHTNSVTSVKWGGDGLIYTASRDTTVMVWDGTEGKECGKVVRQLKGHGHWVNTLALSSEYVVRTGPFDHKAVKPESDADAKAKALERYKQATQGKPERLVSGSDDFTMFMWTPATSKQPVSRMTGHVQLINHVLFSPDGRFCASASFDKAVKLWDGHTGVFLATMRGHVGPVYQIAWSADSRMVVSASKDSTLKVWSARTKKIELDLPGHEDEVYAVDWSPVGTKAASGGKDKMLRLWRN</sequence>
<dbReference type="GO" id="GO:0005730">
    <property type="term" value="C:nucleolus"/>
    <property type="evidence" value="ECO:0007669"/>
    <property type="project" value="UniProtKB-SubCell"/>
</dbReference>
<feature type="repeat" description="WD" evidence="6">
    <location>
        <begin position="169"/>
        <end position="201"/>
    </location>
</feature>
<comment type="subcellular location">
    <subcellularLocation>
        <location evidence="1">Nucleus</location>
        <location evidence="1">Nucleolus</location>
    </subcellularLocation>
</comment>
<dbReference type="PRINTS" id="PR00319">
    <property type="entry name" value="GPROTEINB"/>
</dbReference>
<dbReference type="SUPFAM" id="SSF50978">
    <property type="entry name" value="WD40 repeat-like"/>
    <property type="match status" value="1"/>
</dbReference>
<dbReference type="CDD" id="cd00200">
    <property type="entry name" value="WD40"/>
    <property type="match status" value="1"/>
</dbReference>
<feature type="region of interest" description="Disordered" evidence="7">
    <location>
        <begin position="15"/>
        <end position="34"/>
    </location>
</feature>
<dbReference type="Pfam" id="PF08154">
    <property type="entry name" value="NLE"/>
    <property type="match status" value="1"/>
</dbReference>
<evidence type="ECO:0000256" key="1">
    <source>
        <dbReference type="ARBA" id="ARBA00004604"/>
    </source>
</evidence>
<dbReference type="InterPro" id="IPR001632">
    <property type="entry name" value="WD40_G-protein_beta-like"/>
</dbReference>
<dbReference type="Gene3D" id="2.130.10.10">
    <property type="entry name" value="YVTN repeat-like/Quinoprotein amine dehydrogenase"/>
    <property type="match status" value="1"/>
</dbReference>
<dbReference type="InterPro" id="IPR020472">
    <property type="entry name" value="WD40_PAC1"/>
</dbReference>
<reference evidence="9" key="1">
    <citation type="submission" date="2021-01" db="EMBL/GenBank/DDBJ databases">
        <authorList>
            <person name="Corre E."/>
            <person name="Pelletier E."/>
            <person name="Niang G."/>
            <person name="Scheremetjew M."/>
            <person name="Finn R."/>
            <person name="Kale V."/>
            <person name="Holt S."/>
            <person name="Cochrane G."/>
            <person name="Meng A."/>
            <person name="Brown T."/>
            <person name="Cohen L."/>
        </authorList>
    </citation>
    <scope>NUCLEOTIDE SEQUENCE</scope>
    <source>
        <strain evidence="9">CCAC1681</strain>
    </source>
</reference>